<dbReference type="Proteomes" id="UP000663722">
    <property type="component" value="Chromosome"/>
</dbReference>
<reference evidence="1" key="1">
    <citation type="journal article" date="2021" name="Microb. Physiol.">
        <title>Proteogenomic Insights into the Physiology of Marine, Sulfate-Reducing, Filamentous Desulfonema limicola and Desulfonema magnum.</title>
        <authorList>
            <person name="Schnaars V."/>
            <person name="Wohlbrand L."/>
            <person name="Scheve S."/>
            <person name="Hinrichs C."/>
            <person name="Reinhardt R."/>
            <person name="Rabus R."/>
        </authorList>
    </citation>
    <scope>NUCLEOTIDE SEQUENCE</scope>
    <source>
        <strain evidence="1">4be13</strain>
    </source>
</reference>
<dbReference type="EMBL" id="CP061800">
    <property type="protein sequence ID" value="QTA84313.1"/>
    <property type="molecule type" value="Genomic_DNA"/>
</dbReference>
<dbReference type="AlphaFoldDB" id="A0A975GL09"/>
<dbReference type="KEGG" id="dmm:dnm_003070"/>
<evidence type="ECO:0000313" key="1">
    <source>
        <dbReference type="EMBL" id="QTA84313.1"/>
    </source>
</evidence>
<organism evidence="1 2">
    <name type="scientific">Desulfonema magnum</name>
    <dbReference type="NCBI Taxonomy" id="45655"/>
    <lineage>
        <taxon>Bacteria</taxon>
        <taxon>Pseudomonadati</taxon>
        <taxon>Thermodesulfobacteriota</taxon>
        <taxon>Desulfobacteria</taxon>
        <taxon>Desulfobacterales</taxon>
        <taxon>Desulfococcaceae</taxon>
        <taxon>Desulfonema</taxon>
    </lineage>
</organism>
<keyword evidence="2" id="KW-1185">Reference proteome</keyword>
<name>A0A975GL09_9BACT</name>
<protein>
    <submittedName>
        <fullName evidence="1">Uncharacterized protein</fullName>
    </submittedName>
</protein>
<accession>A0A975GL09</accession>
<gene>
    <name evidence="1" type="ORF">dnm_003070</name>
</gene>
<proteinExistence type="predicted"/>
<sequence>MYVCLKGARGQGPGADFHVLLQAKSLMTVPQIAMLTRSGGRNLLGPKNRAWSESFFQNF</sequence>
<evidence type="ECO:0000313" key="2">
    <source>
        <dbReference type="Proteomes" id="UP000663722"/>
    </source>
</evidence>